<keyword evidence="6 10" id="KW-0067">ATP-binding</keyword>
<dbReference type="InterPro" id="IPR003439">
    <property type="entry name" value="ABC_transporter-like_ATP-bd"/>
</dbReference>
<keyword evidence="3" id="KW-0813">Transport</keyword>
<dbReference type="InterPro" id="IPR017871">
    <property type="entry name" value="ABC_transporter-like_CS"/>
</dbReference>
<dbReference type="InterPro" id="IPR050095">
    <property type="entry name" value="ECF_ABC_transporter_ATP-bd"/>
</dbReference>
<dbReference type="Pfam" id="PF26551">
    <property type="entry name" value="DUF8180"/>
    <property type="match status" value="1"/>
</dbReference>
<keyword evidence="4" id="KW-1003">Cell membrane</keyword>
<sequence length="352" mass="39802">MDEIIKAEGVSYRYYGSIPALAGVSLGIGAGERFAVIGANGSGKSTLLQVLGGLVFPSEGTVSFRGHEVSEKSLREKGFLRFFRERVGYVFQDSDIQLFCPTVLDELLYGPQQLSMAEEEARERAFAVMQMLNIENLKDRPPYMLSGGEKKRVAIGSVLTMNPEVLLFDEPTNGLDPRTQCFLVELLLALNEAGKTVVLATHDLSLIGELHARVAVLSEDHWLEKTGSAEEVLEDEELLLKVNLIHEHIHFHGKTAHRHLHSHFPFHRHENHIPHIHTIPEKEKQPMNELDKLKHLLHHWQEHNDEHADTYKEWSQKMSALGRQDLAGVLDALYRDASKLGTLFEEAMRMLK</sequence>
<organism evidence="10 11">
    <name type="scientific">Candidatus Nitrobium versatile</name>
    <dbReference type="NCBI Taxonomy" id="2884831"/>
    <lineage>
        <taxon>Bacteria</taxon>
        <taxon>Pseudomonadati</taxon>
        <taxon>Nitrospirota</taxon>
        <taxon>Nitrospiria</taxon>
        <taxon>Nitrospirales</taxon>
        <taxon>Nitrospiraceae</taxon>
        <taxon>Candidatus Nitrobium</taxon>
    </lineage>
</organism>
<evidence type="ECO:0000256" key="6">
    <source>
        <dbReference type="ARBA" id="ARBA00022840"/>
    </source>
</evidence>
<evidence type="ECO:0000313" key="11">
    <source>
        <dbReference type="Proteomes" id="UP000705867"/>
    </source>
</evidence>
<dbReference type="SMART" id="SM00382">
    <property type="entry name" value="AAA"/>
    <property type="match status" value="1"/>
</dbReference>
<feature type="domain" description="ABC transporter" evidence="9">
    <location>
        <begin position="5"/>
        <end position="245"/>
    </location>
</feature>
<evidence type="ECO:0000256" key="7">
    <source>
        <dbReference type="ARBA" id="ARBA00022967"/>
    </source>
</evidence>
<protein>
    <submittedName>
        <fullName evidence="10">Energy-coupling factor ABC transporter ATP-binding protein</fullName>
    </submittedName>
</protein>
<dbReference type="InterPro" id="IPR015856">
    <property type="entry name" value="ABC_transpr_CbiO/EcfA_su"/>
</dbReference>
<dbReference type="GO" id="GO:0016887">
    <property type="term" value="F:ATP hydrolysis activity"/>
    <property type="evidence" value="ECO:0007669"/>
    <property type="project" value="InterPro"/>
</dbReference>
<dbReference type="GO" id="GO:0043190">
    <property type="term" value="C:ATP-binding cassette (ABC) transporter complex"/>
    <property type="evidence" value="ECO:0007669"/>
    <property type="project" value="TreeGrafter"/>
</dbReference>
<evidence type="ECO:0000256" key="3">
    <source>
        <dbReference type="ARBA" id="ARBA00022448"/>
    </source>
</evidence>
<dbReference type="PROSITE" id="PS00211">
    <property type="entry name" value="ABC_TRANSPORTER_1"/>
    <property type="match status" value="1"/>
</dbReference>
<keyword evidence="5" id="KW-0547">Nucleotide-binding</keyword>
<dbReference type="EMBL" id="JAIOIV010000041">
    <property type="protein sequence ID" value="MBZ0155676.1"/>
    <property type="molecule type" value="Genomic_DNA"/>
</dbReference>
<keyword evidence="7" id="KW-1278">Translocase</keyword>
<evidence type="ECO:0000259" key="9">
    <source>
        <dbReference type="PROSITE" id="PS50893"/>
    </source>
</evidence>
<keyword evidence="8" id="KW-0472">Membrane</keyword>
<accession>A0A953JDC0</accession>
<evidence type="ECO:0000256" key="4">
    <source>
        <dbReference type="ARBA" id="ARBA00022475"/>
    </source>
</evidence>
<proteinExistence type="inferred from homology"/>
<dbReference type="Pfam" id="PF00005">
    <property type="entry name" value="ABC_tran"/>
    <property type="match status" value="1"/>
</dbReference>
<dbReference type="CDD" id="cd03225">
    <property type="entry name" value="ABC_cobalt_CbiO_domain1"/>
    <property type="match status" value="1"/>
</dbReference>
<comment type="caution">
    <text evidence="10">The sequence shown here is derived from an EMBL/GenBank/DDBJ whole genome shotgun (WGS) entry which is preliminary data.</text>
</comment>
<reference evidence="10" key="2">
    <citation type="submission" date="2021-08" db="EMBL/GenBank/DDBJ databases">
        <authorList>
            <person name="Dalcin Martins P."/>
        </authorList>
    </citation>
    <scope>NUCLEOTIDE SEQUENCE</scope>
    <source>
        <strain evidence="10">MAG_39</strain>
    </source>
</reference>
<reference evidence="10" key="1">
    <citation type="journal article" date="2021" name="bioRxiv">
        <title>Unraveling nitrogen, sulfur and carbon metabolic pathways and microbial community transcriptional responses to substrate deprivation and toxicity stresses in a bioreactor mimicking anoxic brackish coastal sediment conditions.</title>
        <authorList>
            <person name="Martins P.D."/>
            <person name="Echeveste M.J."/>
            <person name="Arshad A."/>
            <person name="Kurth J."/>
            <person name="Ouboter H."/>
            <person name="Jetten M.S.M."/>
            <person name="Welte C.U."/>
        </authorList>
    </citation>
    <scope>NUCLEOTIDE SEQUENCE</scope>
    <source>
        <strain evidence="10">MAG_39</strain>
    </source>
</reference>
<evidence type="ECO:0000256" key="5">
    <source>
        <dbReference type="ARBA" id="ARBA00022741"/>
    </source>
</evidence>
<dbReference type="InterPro" id="IPR027417">
    <property type="entry name" value="P-loop_NTPase"/>
</dbReference>
<dbReference type="PANTHER" id="PTHR43553">
    <property type="entry name" value="HEAVY METAL TRANSPORTER"/>
    <property type="match status" value="1"/>
</dbReference>
<comment type="subcellular location">
    <subcellularLocation>
        <location evidence="1">Cell membrane</location>
    </subcellularLocation>
</comment>
<dbReference type="InterPro" id="IPR003593">
    <property type="entry name" value="AAA+_ATPase"/>
</dbReference>
<dbReference type="InterPro" id="IPR058493">
    <property type="entry name" value="DUF8180"/>
</dbReference>
<evidence type="ECO:0000256" key="2">
    <source>
        <dbReference type="ARBA" id="ARBA00005417"/>
    </source>
</evidence>
<dbReference type="Proteomes" id="UP000705867">
    <property type="component" value="Unassembled WGS sequence"/>
</dbReference>
<dbReference type="FunFam" id="3.40.50.300:FF:000224">
    <property type="entry name" value="Energy-coupling factor transporter ATP-binding protein EcfA"/>
    <property type="match status" value="1"/>
</dbReference>
<name>A0A953JDC0_9BACT</name>
<dbReference type="PROSITE" id="PS50893">
    <property type="entry name" value="ABC_TRANSPORTER_2"/>
    <property type="match status" value="1"/>
</dbReference>
<gene>
    <name evidence="10" type="ORF">K8I29_05600</name>
</gene>
<evidence type="ECO:0000256" key="8">
    <source>
        <dbReference type="ARBA" id="ARBA00023136"/>
    </source>
</evidence>
<dbReference type="GO" id="GO:0042626">
    <property type="term" value="F:ATPase-coupled transmembrane transporter activity"/>
    <property type="evidence" value="ECO:0007669"/>
    <property type="project" value="TreeGrafter"/>
</dbReference>
<evidence type="ECO:0000256" key="1">
    <source>
        <dbReference type="ARBA" id="ARBA00004236"/>
    </source>
</evidence>
<comment type="similarity">
    <text evidence="2">Belongs to the ABC transporter superfamily.</text>
</comment>
<dbReference type="SUPFAM" id="SSF52540">
    <property type="entry name" value="P-loop containing nucleoside triphosphate hydrolases"/>
    <property type="match status" value="1"/>
</dbReference>
<dbReference type="Gene3D" id="3.40.50.300">
    <property type="entry name" value="P-loop containing nucleotide triphosphate hydrolases"/>
    <property type="match status" value="1"/>
</dbReference>
<dbReference type="AlphaFoldDB" id="A0A953JDC0"/>
<dbReference type="GO" id="GO:0005524">
    <property type="term" value="F:ATP binding"/>
    <property type="evidence" value="ECO:0007669"/>
    <property type="project" value="UniProtKB-KW"/>
</dbReference>
<evidence type="ECO:0000313" key="10">
    <source>
        <dbReference type="EMBL" id="MBZ0155676.1"/>
    </source>
</evidence>